<evidence type="ECO:0000313" key="2">
    <source>
        <dbReference type="Proteomes" id="UP001055879"/>
    </source>
</evidence>
<organism evidence="1 2">
    <name type="scientific">Arctium lappa</name>
    <name type="common">Greater burdock</name>
    <name type="synonym">Lappa major</name>
    <dbReference type="NCBI Taxonomy" id="4217"/>
    <lineage>
        <taxon>Eukaryota</taxon>
        <taxon>Viridiplantae</taxon>
        <taxon>Streptophyta</taxon>
        <taxon>Embryophyta</taxon>
        <taxon>Tracheophyta</taxon>
        <taxon>Spermatophyta</taxon>
        <taxon>Magnoliopsida</taxon>
        <taxon>eudicotyledons</taxon>
        <taxon>Gunneridae</taxon>
        <taxon>Pentapetalae</taxon>
        <taxon>asterids</taxon>
        <taxon>campanulids</taxon>
        <taxon>Asterales</taxon>
        <taxon>Asteraceae</taxon>
        <taxon>Carduoideae</taxon>
        <taxon>Cardueae</taxon>
        <taxon>Arctiinae</taxon>
        <taxon>Arctium</taxon>
    </lineage>
</organism>
<reference evidence="2" key="1">
    <citation type="journal article" date="2022" name="Mol. Ecol. Resour.">
        <title>The genomes of chicory, endive, great burdock and yacon provide insights into Asteraceae palaeo-polyploidization history and plant inulin production.</title>
        <authorList>
            <person name="Fan W."/>
            <person name="Wang S."/>
            <person name="Wang H."/>
            <person name="Wang A."/>
            <person name="Jiang F."/>
            <person name="Liu H."/>
            <person name="Zhao H."/>
            <person name="Xu D."/>
            <person name="Zhang Y."/>
        </authorList>
    </citation>
    <scope>NUCLEOTIDE SEQUENCE [LARGE SCALE GENOMIC DNA]</scope>
    <source>
        <strain evidence="2">cv. Niubang</strain>
    </source>
</reference>
<sequence length="82" mass="9255">MSKIEIYRFIINGGLGTGGDSGGAVRVIVAGIVVADSREEQSGGVREFADKWTLDTCSHRHLFRSRYDLPYRHWCSYLHRLA</sequence>
<protein>
    <submittedName>
        <fullName evidence="1">Uncharacterized protein</fullName>
    </submittedName>
</protein>
<name>A0ACB9BES4_ARCLA</name>
<proteinExistence type="predicted"/>
<comment type="caution">
    <text evidence="1">The sequence shown here is derived from an EMBL/GenBank/DDBJ whole genome shotgun (WGS) entry which is preliminary data.</text>
</comment>
<evidence type="ECO:0000313" key="1">
    <source>
        <dbReference type="EMBL" id="KAI3720429.1"/>
    </source>
</evidence>
<dbReference type="Proteomes" id="UP001055879">
    <property type="component" value="Linkage Group LG06"/>
</dbReference>
<gene>
    <name evidence="1" type="ORF">L6452_21345</name>
</gene>
<dbReference type="EMBL" id="CM042052">
    <property type="protein sequence ID" value="KAI3720429.1"/>
    <property type="molecule type" value="Genomic_DNA"/>
</dbReference>
<accession>A0ACB9BES4</accession>
<keyword evidence="2" id="KW-1185">Reference proteome</keyword>
<reference evidence="1 2" key="2">
    <citation type="journal article" date="2022" name="Mol. Ecol. Resour.">
        <title>The genomes of chicory, endive, great burdock and yacon provide insights into Asteraceae paleo-polyploidization history and plant inulin production.</title>
        <authorList>
            <person name="Fan W."/>
            <person name="Wang S."/>
            <person name="Wang H."/>
            <person name="Wang A."/>
            <person name="Jiang F."/>
            <person name="Liu H."/>
            <person name="Zhao H."/>
            <person name="Xu D."/>
            <person name="Zhang Y."/>
        </authorList>
    </citation>
    <scope>NUCLEOTIDE SEQUENCE [LARGE SCALE GENOMIC DNA]</scope>
    <source>
        <strain evidence="2">cv. Niubang</strain>
    </source>
</reference>